<comment type="caution">
    <text evidence="1">The sequence shown here is derived from an EMBL/GenBank/DDBJ whole genome shotgun (WGS) entry which is preliminary data.</text>
</comment>
<evidence type="ECO:0000313" key="1">
    <source>
        <dbReference type="EMBL" id="KAF7683075.1"/>
    </source>
</evidence>
<evidence type="ECO:0000313" key="2">
    <source>
        <dbReference type="Proteomes" id="UP001516464"/>
    </source>
</evidence>
<gene>
    <name evidence="1" type="ORF">TCON_1713</name>
</gene>
<name>A0ABQ7HY28_9MICR</name>
<dbReference type="EMBL" id="SBIQ01000133">
    <property type="protein sequence ID" value="KAF7683075.1"/>
    <property type="molecule type" value="Genomic_DNA"/>
</dbReference>
<dbReference type="Proteomes" id="UP001516464">
    <property type="component" value="Unassembled WGS sequence"/>
</dbReference>
<sequence length="114" mass="13306">MWGRSNELVILKDYSTWMKHGNIDSRAEGIYCYIQDRNVFRRDDALQCQHCGKAKNSIDHLATGWDRMLGNDYTRRHNEVFKDINILFANKYGIKKIKKTTISFSPGGYGKRKS</sequence>
<keyword evidence="2" id="KW-1185">Reference proteome</keyword>
<reference evidence="1 2" key="1">
    <citation type="submission" date="2019-01" db="EMBL/GenBank/DDBJ databases">
        <title>Genomes sequencing and comparative genomics of infectious freshwater microsporidia, Cucumispora dikerogammari and Thelohania contejeani.</title>
        <authorList>
            <person name="Cormier A."/>
            <person name="Giraud I."/>
            <person name="Wattier R."/>
            <person name="Teixeira M."/>
            <person name="Grandjean F."/>
            <person name="Rigaud T."/>
            <person name="Cordaux R."/>
        </authorList>
    </citation>
    <scope>NUCLEOTIDE SEQUENCE [LARGE SCALE GENOMIC DNA]</scope>
    <source>
        <strain evidence="1">T1</strain>
        <tissue evidence="1">Spores</tissue>
    </source>
</reference>
<organism evidence="1 2">
    <name type="scientific">Astathelohania contejeani</name>
    <dbReference type="NCBI Taxonomy" id="164912"/>
    <lineage>
        <taxon>Eukaryota</taxon>
        <taxon>Fungi</taxon>
        <taxon>Fungi incertae sedis</taxon>
        <taxon>Microsporidia</taxon>
        <taxon>Astathelohaniidae</taxon>
        <taxon>Astathelohania</taxon>
    </lineage>
</organism>
<proteinExistence type="predicted"/>
<protein>
    <submittedName>
        <fullName evidence="1">Uncharacterized protein</fullName>
    </submittedName>
</protein>
<accession>A0ABQ7HY28</accession>